<dbReference type="SMART" id="SM00490">
    <property type="entry name" value="HELICc"/>
    <property type="match status" value="1"/>
</dbReference>
<feature type="domain" description="Helicase ATP-binding" evidence="1">
    <location>
        <begin position="18"/>
        <end position="166"/>
    </location>
</feature>
<dbReference type="PANTHER" id="PTHR47396">
    <property type="entry name" value="TYPE I RESTRICTION ENZYME ECOKI R PROTEIN"/>
    <property type="match status" value="1"/>
</dbReference>
<dbReference type="InterPro" id="IPR006935">
    <property type="entry name" value="Helicase/UvrB_N"/>
</dbReference>
<dbReference type="RefSeq" id="WP_044241355.1">
    <property type="nucleotide sequence ID" value="NZ_AHIE01000002.1"/>
</dbReference>
<organism evidence="2 3">
    <name type="scientific">Pantoea stewartii subsp. stewartii DC283</name>
    <dbReference type="NCBI Taxonomy" id="660596"/>
    <lineage>
        <taxon>Bacteria</taxon>
        <taxon>Pseudomonadati</taxon>
        <taxon>Pseudomonadota</taxon>
        <taxon>Gammaproteobacteria</taxon>
        <taxon>Enterobacterales</taxon>
        <taxon>Erwiniaceae</taxon>
        <taxon>Pantoea</taxon>
    </lineage>
</organism>
<dbReference type="Gene3D" id="3.40.50.300">
    <property type="entry name" value="P-loop containing nucleotide triphosphate hydrolases"/>
    <property type="match status" value="2"/>
</dbReference>
<evidence type="ECO:0000259" key="1">
    <source>
        <dbReference type="PROSITE" id="PS51192"/>
    </source>
</evidence>
<dbReference type="PANTHER" id="PTHR47396:SF1">
    <property type="entry name" value="ATP-DEPENDENT HELICASE IRC3-RELATED"/>
    <property type="match status" value="1"/>
</dbReference>
<dbReference type="PROSITE" id="PS51192">
    <property type="entry name" value="HELICASE_ATP_BIND_1"/>
    <property type="match status" value="1"/>
</dbReference>
<keyword evidence="3" id="KW-1185">Reference proteome</keyword>
<keyword evidence="2" id="KW-0067">ATP-binding</keyword>
<protein>
    <submittedName>
        <fullName evidence="2">Helicase</fullName>
    </submittedName>
</protein>
<keyword evidence="2" id="KW-0347">Helicase</keyword>
<keyword evidence="2" id="KW-0378">Hydrolase</keyword>
<dbReference type="Pfam" id="PF00271">
    <property type="entry name" value="Helicase_C"/>
    <property type="match status" value="1"/>
</dbReference>
<name>A0ABN4Z3Y5_PANSE</name>
<evidence type="ECO:0000313" key="3">
    <source>
        <dbReference type="Proteomes" id="UP000192380"/>
    </source>
</evidence>
<dbReference type="SMART" id="SM00487">
    <property type="entry name" value="DEXDc"/>
    <property type="match status" value="1"/>
</dbReference>
<dbReference type="SUPFAM" id="SSF52540">
    <property type="entry name" value="P-loop containing nucleoside triphosphate hydrolases"/>
    <property type="match status" value="1"/>
</dbReference>
<dbReference type="InterPro" id="IPR001650">
    <property type="entry name" value="Helicase_C-like"/>
</dbReference>
<accession>A0ABN4Z3Y5</accession>
<dbReference type="InterPro" id="IPR050742">
    <property type="entry name" value="Helicase_Restrict-Modif_Enz"/>
</dbReference>
<proteinExistence type="predicted"/>
<sequence length="501" mass="56522">MLNLKPKLKQVTALQMLRQDWNDYRTFLLYAPVGYGKTFISAFLADRALASGKRTMFVAPYLTLVHQTAARFVQYGIPEDQISYVWRDYKPHDPDRLIQIASADTLIRREFPDNIDLLIVDEAHMKRRALLEVIRDSDIRVIGLSGTPFSSWMGQYYERLIKPTTMKELIGIGDLSPYEFYAPTNPDLNGVKMSAKGGFGKDYNEEQLAEIMGDSALVGDIVSNWLQHGENRPTVCFCVNQSHAGFITTEFNRAGVSAEIIIDATPSDERRMIIHRFEQGATKVIVNVGVLTAGFDSDVRCIIYARPTKSEMRWIQCLGRGLRTAPGKEHCLIFDHSGSIHRLGYPDDIEYDTLPGKNDGMKAAAGYSESEKAEKKPKECSQCHFMKPAGVYVCPKCGFKPVGGENVETDTSRRLHKLTGKKRIYTRSDKQVWWSQIKGYQRFRAMSGKKPVSDGWCAHTFREKFGEWPNGLSDYPMETGPEVAGYIKAKFIAFSKSRGAA</sequence>
<dbReference type="InterPro" id="IPR027417">
    <property type="entry name" value="P-loop_NTPase"/>
</dbReference>
<gene>
    <name evidence="2" type="ORF">DSJ_18540</name>
</gene>
<evidence type="ECO:0000313" key="2">
    <source>
        <dbReference type="EMBL" id="ARF51115.1"/>
    </source>
</evidence>
<keyword evidence="2" id="KW-0547">Nucleotide-binding</keyword>
<dbReference type="GO" id="GO:0004386">
    <property type="term" value="F:helicase activity"/>
    <property type="evidence" value="ECO:0007669"/>
    <property type="project" value="UniProtKB-KW"/>
</dbReference>
<reference evidence="2 3" key="1">
    <citation type="submission" date="2016-10" db="EMBL/GenBank/DDBJ databases">
        <title>Complete Genome Assembly of Pantoea stewartii subsp. stewartii DC283, a Corn Pathogen.</title>
        <authorList>
            <person name="Duong D.A."/>
            <person name="Stevens A.M."/>
            <person name="Jensen R.V."/>
        </authorList>
    </citation>
    <scope>NUCLEOTIDE SEQUENCE [LARGE SCALE GENOMIC DNA]</scope>
    <source>
        <strain evidence="2 3">DC283</strain>
    </source>
</reference>
<dbReference type="Proteomes" id="UP000192380">
    <property type="component" value="Chromosome"/>
</dbReference>
<dbReference type="EMBL" id="CP017581">
    <property type="protein sequence ID" value="ARF51115.1"/>
    <property type="molecule type" value="Genomic_DNA"/>
</dbReference>
<dbReference type="InterPro" id="IPR014001">
    <property type="entry name" value="Helicase_ATP-bd"/>
</dbReference>
<dbReference type="Pfam" id="PF04851">
    <property type="entry name" value="ResIII"/>
    <property type="match status" value="1"/>
</dbReference>